<feature type="domain" description="HTH merR-type" evidence="3">
    <location>
        <begin position="11"/>
        <end position="64"/>
    </location>
</feature>
<organism evidence="4 5">
    <name type="scientific">Vitreoscilla filiformis</name>
    <dbReference type="NCBI Taxonomy" id="63"/>
    <lineage>
        <taxon>Bacteria</taxon>
        <taxon>Pseudomonadati</taxon>
        <taxon>Pseudomonadota</taxon>
        <taxon>Betaproteobacteria</taxon>
        <taxon>Neisseriales</taxon>
        <taxon>Neisseriaceae</taxon>
        <taxon>Vitreoscilla</taxon>
    </lineage>
</organism>
<dbReference type="Pfam" id="PF13411">
    <property type="entry name" value="MerR_1"/>
    <property type="match status" value="1"/>
</dbReference>
<gene>
    <name evidence="4" type="ORF">VITFI_CDS0950</name>
</gene>
<dbReference type="PROSITE" id="PS50937">
    <property type="entry name" value="HTH_MERR_2"/>
    <property type="match status" value="1"/>
</dbReference>
<dbReference type="PANTHER" id="PTHR30204:SF97">
    <property type="entry name" value="MERR FAMILY REGULATORY PROTEIN"/>
    <property type="match status" value="1"/>
</dbReference>
<dbReference type="KEGG" id="vff:VITFI_CDS0950"/>
<evidence type="ECO:0000259" key="3">
    <source>
        <dbReference type="PROSITE" id="PS50937"/>
    </source>
</evidence>
<name>A0A221KCH4_VITFI</name>
<keyword evidence="1" id="KW-0238">DNA-binding</keyword>
<evidence type="ECO:0000256" key="1">
    <source>
        <dbReference type="ARBA" id="ARBA00023125"/>
    </source>
</evidence>
<proteinExistence type="predicted"/>
<dbReference type="SMART" id="SM00422">
    <property type="entry name" value="HTH_MERR"/>
    <property type="match status" value="1"/>
</dbReference>
<dbReference type="GO" id="GO:0003677">
    <property type="term" value="F:DNA binding"/>
    <property type="evidence" value="ECO:0007669"/>
    <property type="project" value="UniProtKB-KW"/>
</dbReference>
<dbReference type="RefSeq" id="WP_089416013.1">
    <property type="nucleotide sequence ID" value="NZ_CP022423.1"/>
</dbReference>
<sequence length="164" mass="18032">MSLSAPASPTSLTIAEVARETGLGKDTLRVWERRYGFPVPQRDAQGERLYSADDVERLRLIRRLMLQGGRPGQLVGLPPDALRQRLSAAPPAPLPLGTRGTLECAPSMGVSLWGESPLWEYRPGREERAGQPRVEGKGVAARRGLEEAVDKRCEATNRNHIEEA</sequence>
<dbReference type="Proteomes" id="UP000199729">
    <property type="component" value="Chromosome"/>
</dbReference>
<dbReference type="SUPFAM" id="SSF46955">
    <property type="entry name" value="Putative DNA-binding domain"/>
    <property type="match status" value="1"/>
</dbReference>
<evidence type="ECO:0000313" key="4">
    <source>
        <dbReference type="EMBL" id="ASM76728.1"/>
    </source>
</evidence>
<protein>
    <recommendedName>
        <fullName evidence="3">HTH merR-type domain-containing protein</fullName>
    </recommendedName>
</protein>
<reference evidence="4 5" key="1">
    <citation type="submission" date="2017-07" db="EMBL/GenBank/DDBJ databases">
        <title>Complete Genome Sequence of the cosmetic ferment Vitreoscilla filiformis (ATCC15551).</title>
        <authorList>
            <person name="Contreras S."/>
            <person name="Sagory-Zalkind P."/>
            <person name="Blanquart H."/>
            <person name="Iltis A."/>
            <person name="Morand S.C."/>
        </authorList>
    </citation>
    <scope>NUCLEOTIDE SEQUENCE [LARGE SCALE GENOMIC DNA]</scope>
    <source>
        <strain evidence="4 5">ATCC 15551</strain>
    </source>
</reference>
<accession>A0A221KCH4</accession>
<feature type="compositionally biased region" description="Basic and acidic residues" evidence="2">
    <location>
        <begin position="124"/>
        <end position="136"/>
    </location>
</feature>
<dbReference type="InterPro" id="IPR000551">
    <property type="entry name" value="MerR-type_HTH_dom"/>
</dbReference>
<evidence type="ECO:0000256" key="2">
    <source>
        <dbReference type="SAM" id="MobiDB-lite"/>
    </source>
</evidence>
<feature type="region of interest" description="Disordered" evidence="2">
    <location>
        <begin position="124"/>
        <end position="145"/>
    </location>
</feature>
<evidence type="ECO:0000313" key="5">
    <source>
        <dbReference type="Proteomes" id="UP000199729"/>
    </source>
</evidence>
<dbReference type="Gene3D" id="1.10.1660.10">
    <property type="match status" value="1"/>
</dbReference>
<dbReference type="InterPro" id="IPR009061">
    <property type="entry name" value="DNA-bd_dom_put_sf"/>
</dbReference>
<dbReference type="EMBL" id="CP022423">
    <property type="protein sequence ID" value="ASM76728.1"/>
    <property type="molecule type" value="Genomic_DNA"/>
</dbReference>
<dbReference type="GO" id="GO:0003700">
    <property type="term" value="F:DNA-binding transcription factor activity"/>
    <property type="evidence" value="ECO:0007669"/>
    <property type="project" value="InterPro"/>
</dbReference>
<keyword evidence="5" id="KW-1185">Reference proteome</keyword>
<dbReference type="PANTHER" id="PTHR30204">
    <property type="entry name" value="REDOX-CYCLING DRUG-SENSING TRANSCRIPTIONAL ACTIVATOR SOXR"/>
    <property type="match status" value="1"/>
</dbReference>
<dbReference type="OrthoDB" id="9800334at2"/>
<dbReference type="InterPro" id="IPR047057">
    <property type="entry name" value="MerR_fam"/>
</dbReference>
<dbReference type="AlphaFoldDB" id="A0A221KCH4"/>